<dbReference type="PANTHER" id="PTHR44846">
    <property type="entry name" value="MANNOSYL-D-GLYCERATE TRANSPORT/METABOLISM SYSTEM REPRESSOR MNGR-RELATED"/>
    <property type="match status" value="1"/>
</dbReference>
<dbReference type="GO" id="GO:0045892">
    <property type="term" value="P:negative regulation of DNA-templated transcription"/>
    <property type="evidence" value="ECO:0007669"/>
    <property type="project" value="TreeGrafter"/>
</dbReference>
<dbReference type="Pfam" id="PF00392">
    <property type="entry name" value="GntR"/>
    <property type="match status" value="1"/>
</dbReference>
<dbReference type="InterPro" id="IPR011663">
    <property type="entry name" value="UTRA"/>
</dbReference>
<dbReference type="AlphaFoldDB" id="A0A0R1F435"/>
<name>A0A0R1F435_9LACO</name>
<dbReference type="PATRIC" id="fig|913848.6.peg.2517"/>
<dbReference type="PROSITE" id="PS50949">
    <property type="entry name" value="HTH_GNTR"/>
    <property type="match status" value="1"/>
</dbReference>
<gene>
    <name evidence="5" type="ORF">FD22_GL002467</name>
</gene>
<evidence type="ECO:0000256" key="1">
    <source>
        <dbReference type="ARBA" id="ARBA00023015"/>
    </source>
</evidence>
<dbReference type="InterPro" id="IPR028978">
    <property type="entry name" value="Chorismate_lyase_/UTRA_dom_sf"/>
</dbReference>
<keyword evidence="1" id="KW-0805">Transcription regulation</keyword>
<evidence type="ECO:0000313" key="6">
    <source>
        <dbReference type="Proteomes" id="UP000051181"/>
    </source>
</evidence>
<dbReference type="Pfam" id="PF07702">
    <property type="entry name" value="UTRA"/>
    <property type="match status" value="1"/>
</dbReference>
<reference evidence="5 6" key="1">
    <citation type="journal article" date="2015" name="Genome Announc.">
        <title>Expanding the biotechnology potential of lactobacilli through comparative genomics of 213 strains and associated genera.</title>
        <authorList>
            <person name="Sun Z."/>
            <person name="Harris H.M."/>
            <person name="McCann A."/>
            <person name="Guo C."/>
            <person name="Argimon S."/>
            <person name="Zhang W."/>
            <person name="Yang X."/>
            <person name="Jeffery I.B."/>
            <person name="Cooney J.C."/>
            <person name="Kagawa T.F."/>
            <person name="Liu W."/>
            <person name="Song Y."/>
            <person name="Salvetti E."/>
            <person name="Wrobel A."/>
            <person name="Rasinkangas P."/>
            <person name="Parkhill J."/>
            <person name="Rea M.C."/>
            <person name="O'Sullivan O."/>
            <person name="Ritari J."/>
            <person name="Douillard F.P."/>
            <person name="Paul Ross R."/>
            <person name="Yang R."/>
            <person name="Briner A.E."/>
            <person name="Felis G.E."/>
            <person name="de Vos W.M."/>
            <person name="Barrangou R."/>
            <person name="Klaenhammer T.R."/>
            <person name="Caufield P.W."/>
            <person name="Cui Y."/>
            <person name="Zhang H."/>
            <person name="O'Toole P.W."/>
        </authorList>
    </citation>
    <scope>NUCLEOTIDE SEQUENCE [LARGE SCALE GENOMIC DNA]</scope>
    <source>
        <strain evidence="5 6">DSM 20001</strain>
    </source>
</reference>
<dbReference type="FunFam" id="1.10.10.10:FF:000079">
    <property type="entry name" value="GntR family transcriptional regulator"/>
    <property type="match status" value="1"/>
</dbReference>
<organism evidence="5 6">
    <name type="scientific">Loigolactobacillus coryniformis subsp. coryniformis KCTC 3167 = DSM 20001</name>
    <dbReference type="NCBI Taxonomy" id="913848"/>
    <lineage>
        <taxon>Bacteria</taxon>
        <taxon>Bacillati</taxon>
        <taxon>Bacillota</taxon>
        <taxon>Bacilli</taxon>
        <taxon>Lactobacillales</taxon>
        <taxon>Lactobacillaceae</taxon>
        <taxon>Loigolactobacillus</taxon>
    </lineage>
</organism>
<evidence type="ECO:0000256" key="3">
    <source>
        <dbReference type="ARBA" id="ARBA00023163"/>
    </source>
</evidence>
<dbReference type="CDD" id="cd07377">
    <property type="entry name" value="WHTH_GntR"/>
    <property type="match status" value="1"/>
</dbReference>
<evidence type="ECO:0000313" key="5">
    <source>
        <dbReference type="EMBL" id="KRK14337.1"/>
    </source>
</evidence>
<dbReference type="Gene3D" id="3.40.1410.10">
    <property type="entry name" value="Chorismate lyase-like"/>
    <property type="match status" value="1"/>
</dbReference>
<dbReference type="SUPFAM" id="SSF64288">
    <property type="entry name" value="Chorismate lyase-like"/>
    <property type="match status" value="1"/>
</dbReference>
<evidence type="ECO:0000259" key="4">
    <source>
        <dbReference type="PROSITE" id="PS50949"/>
    </source>
</evidence>
<dbReference type="SMART" id="SM00345">
    <property type="entry name" value="HTH_GNTR"/>
    <property type="match status" value="1"/>
</dbReference>
<evidence type="ECO:0000256" key="2">
    <source>
        <dbReference type="ARBA" id="ARBA00023125"/>
    </source>
</evidence>
<protein>
    <submittedName>
        <fullName evidence="5">Transcriptional regulator</fullName>
    </submittedName>
</protein>
<proteinExistence type="predicted"/>
<dbReference type="PRINTS" id="PR00035">
    <property type="entry name" value="HTHGNTR"/>
</dbReference>
<sequence length="245" mass="27917">MSAMTAKKQPLHQQIEIDLRHKIQNGTYPKKQLIPKEVELAQYYQVSRPTIRQAVQALVDQGFLEKRKRRGTMVKRAKIGQAFTHVISSYDQEIDATGMKPRTKVLVFKAEPATVEVAQQLGLPVAAPVYKLVRLRYADQTPVVLVTTYIPQARFPNFTELDFSQTSLYATFAAHQQAVVRVRRKLEVLVADETSADLLDVEIGAPLFYFHTQGYTAAALPIEYSIAKYRGDLNYFRLEIEQKMN</sequence>
<dbReference type="GO" id="GO:0003700">
    <property type="term" value="F:DNA-binding transcription factor activity"/>
    <property type="evidence" value="ECO:0007669"/>
    <property type="project" value="InterPro"/>
</dbReference>
<dbReference type="eggNOG" id="COG2188">
    <property type="taxonomic scope" value="Bacteria"/>
</dbReference>
<dbReference type="Proteomes" id="UP000051181">
    <property type="component" value="Unassembled WGS sequence"/>
</dbReference>
<keyword evidence="3" id="KW-0804">Transcription</keyword>
<dbReference type="EMBL" id="AZCN01000088">
    <property type="protein sequence ID" value="KRK14337.1"/>
    <property type="molecule type" value="Genomic_DNA"/>
</dbReference>
<dbReference type="InterPro" id="IPR036388">
    <property type="entry name" value="WH-like_DNA-bd_sf"/>
</dbReference>
<dbReference type="InterPro" id="IPR036390">
    <property type="entry name" value="WH_DNA-bd_sf"/>
</dbReference>
<dbReference type="Gene3D" id="1.10.10.10">
    <property type="entry name" value="Winged helix-like DNA-binding domain superfamily/Winged helix DNA-binding domain"/>
    <property type="match status" value="1"/>
</dbReference>
<dbReference type="SMART" id="SM00866">
    <property type="entry name" value="UTRA"/>
    <property type="match status" value="1"/>
</dbReference>
<dbReference type="InterPro" id="IPR050679">
    <property type="entry name" value="Bact_HTH_transcr_reg"/>
</dbReference>
<comment type="caution">
    <text evidence="5">The sequence shown here is derived from an EMBL/GenBank/DDBJ whole genome shotgun (WGS) entry which is preliminary data.</text>
</comment>
<accession>A0A0R1F435</accession>
<feature type="domain" description="HTH gntR-type" evidence="4">
    <location>
        <begin position="9"/>
        <end position="77"/>
    </location>
</feature>
<keyword evidence="2" id="KW-0238">DNA-binding</keyword>
<dbReference type="PANTHER" id="PTHR44846:SF1">
    <property type="entry name" value="MANNOSYL-D-GLYCERATE TRANSPORT_METABOLISM SYSTEM REPRESSOR MNGR-RELATED"/>
    <property type="match status" value="1"/>
</dbReference>
<dbReference type="InterPro" id="IPR000524">
    <property type="entry name" value="Tscrpt_reg_HTH_GntR"/>
</dbReference>
<dbReference type="GO" id="GO:0003677">
    <property type="term" value="F:DNA binding"/>
    <property type="evidence" value="ECO:0007669"/>
    <property type="project" value="UniProtKB-KW"/>
</dbReference>
<dbReference type="SUPFAM" id="SSF46785">
    <property type="entry name" value="Winged helix' DNA-binding domain"/>
    <property type="match status" value="1"/>
</dbReference>